<dbReference type="InterPro" id="IPR001229">
    <property type="entry name" value="Jacalin-like_lectin_dom"/>
</dbReference>
<dbReference type="InterPro" id="IPR036404">
    <property type="entry name" value="Jacalin-like_lectin_dom_sf"/>
</dbReference>
<dbReference type="SMART" id="SM00915">
    <property type="entry name" value="Jacalin"/>
    <property type="match status" value="1"/>
</dbReference>
<organism evidence="4 5">
    <name type="scientific">Discina gigas</name>
    <dbReference type="NCBI Taxonomy" id="1032678"/>
    <lineage>
        <taxon>Eukaryota</taxon>
        <taxon>Fungi</taxon>
        <taxon>Dikarya</taxon>
        <taxon>Ascomycota</taxon>
        <taxon>Pezizomycotina</taxon>
        <taxon>Pezizomycetes</taxon>
        <taxon>Pezizales</taxon>
        <taxon>Discinaceae</taxon>
        <taxon>Discina</taxon>
    </lineage>
</organism>
<protein>
    <recommendedName>
        <fullName evidence="6">BTB domain-containing protein</fullName>
    </recommendedName>
</protein>
<dbReference type="Pfam" id="PF00651">
    <property type="entry name" value="BTB"/>
    <property type="match status" value="1"/>
</dbReference>
<dbReference type="PROSITE" id="PS50097">
    <property type="entry name" value="BTB"/>
    <property type="match status" value="1"/>
</dbReference>
<dbReference type="CDD" id="cd18186">
    <property type="entry name" value="BTB_POZ_ZBTB_KLHL-like"/>
    <property type="match status" value="1"/>
</dbReference>
<evidence type="ECO:0000259" key="2">
    <source>
        <dbReference type="PROSITE" id="PS50097"/>
    </source>
</evidence>
<dbReference type="PANTHER" id="PTHR47843:SF5">
    <property type="entry name" value="BTB_POZ DOMAIN PROTEIN"/>
    <property type="match status" value="1"/>
</dbReference>
<sequence length="375" mass="41809">MQSTRNLTTTETHGTNSAAEFNDGVNIPNINTTAISRIVVTHDQHIQSLTVHYTDKVGITRGGSRSPLHEFTMTHREFVTKVEGTFVNAAISKIVFYTNTGIKWGPYGNVSQASTFVWEFGADMGLLYFTGMADGYIRRLSATFGRYIHHQQVSSVVTYEKQINTSPDTQCPVVLSKFSRNLMSSTVTLLIGADRIEFRVPQTVLCILPFFRAALQGEFREASEQKIEMPEDDPQIVSALIEFLYTGGYTYAYSAQGETDSDAPPSDLEEGSFHVGVYATAFKYDCQGLVKASLSSFIGVLRQLKGIEVIRLWKAAYAKQLLLPKVSDDDMLAEFRSGLVLLLRDLYNTHGEEMDRTSEEHPALINDLLRSVVAR</sequence>
<gene>
    <name evidence="4" type="ORF">Q9L58_004650</name>
</gene>
<dbReference type="Proteomes" id="UP001447188">
    <property type="component" value="Unassembled WGS sequence"/>
</dbReference>
<feature type="domain" description="BTB" evidence="2">
    <location>
        <begin position="185"/>
        <end position="253"/>
    </location>
</feature>
<feature type="region of interest" description="Disordered" evidence="1">
    <location>
        <begin position="1"/>
        <end position="23"/>
    </location>
</feature>
<accession>A0ABR3GKS4</accession>
<evidence type="ECO:0000313" key="5">
    <source>
        <dbReference type="Proteomes" id="UP001447188"/>
    </source>
</evidence>
<evidence type="ECO:0008006" key="6">
    <source>
        <dbReference type="Google" id="ProtNLM"/>
    </source>
</evidence>
<comment type="caution">
    <text evidence="4">The sequence shown here is derived from an EMBL/GenBank/DDBJ whole genome shotgun (WGS) entry which is preliminary data.</text>
</comment>
<evidence type="ECO:0000313" key="4">
    <source>
        <dbReference type="EMBL" id="KAL0636400.1"/>
    </source>
</evidence>
<feature type="compositionally biased region" description="Polar residues" evidence="1">
    <location>
        <begin position="1"/>
        <end position="19"/>
    </location>
</feature>
<dbReference type="Gene3D" id="2.100.10.30">
    <property type="entry name" value="Jacalin-like lectin domain"/>
    <property type="match status" value="1"/>
</dbReference>
<feature type="domain" description="Jacalin-type lectin" evidence="3">
    <location>
        <begin position="7"/>
        <end position="146"/>
    </location>
</feature>
<reference evidence="4 5" key="1">
    <citation type="submission" date="2024-02" db="EMBL/GenBank/DDBJ databases">
        <title>Discinaceae phylogenomics.</title>
        <authorList>
            <person name="Dirks A.C."/>
            <person name="James T.Y."/>
        </authorList>
    </citation>
    <scope>NUCLEOTIDE SEQUENCE [LARGE SCALE GENOMIC DNA]</scope>
    <source>
        <strain evidence="4 5">ACD0624</strain>
    </source>
</reference>
<name>A0ABR3GKS4_9PEZI</name>
<proteinExistence type="predicted"/>
<evidence type="ECO:0000256" key="1">
    <source>
        <dbReference type="SAM" id="MobiDB-lite"/>
    </source>
</evidence>
<dbReference type="PANTHER" id="PTHR47843">
    <property type="entry name" value="BTB DOMAIN-CONTAINING PROTEIN-RELATED"/>
    <property type="match status" value="1"/>
</dbReference>
<dbReference type="InterPro" id="IPR011333">
    <property type="entry name" value="SKP1/BTB/POZ_sf"/>
</dbReference>
<evidence type="ECO:0000259" key="3">
    <source>
        <dbReference type="PROSITE" id="PS51752"/>
    </source>
</evidence>
<dbReference type="SUPFAM" id="SSF51101">
    <property type="entry name" value="Mannose-binding lectins"/>
    <property type="match status" value="1"/>
</dbReference>
<dbReference type="EMBL" id="JBBBZM010000051">
    <property type="protein sequence ID" value="KAL0636400.1"/>
    <property type="molecule type" value="Genomic_DNA"/>
</dbReference>
<keyword evidence="5" id="KW-1185">Reference proteome</keyword>
<dbReference type="SUPFAM" id="SSF54695">
    <property type="entry name" value="POZ domain"/>
    <property type="match status" value="1"/>
</dbReference>
<dbReference type="InterPro" id="IPR000210">
    <property type="entry name" value="BTB/POZ_dom"/>
</dbReference>
<dbReference type="Gene3D" id="3.30.710.10">
    <property type="entry name" value="Potassium Channel Kv1.1, Chain A"/>
    <property type="match status" value="1"/>
</dbReference>
<dbReference type="Pfam" id="PF01419">
    <property type="entry name" value="Jacalin"/>
    <property type="match status" value="1"/>
</dbReference>
<dbReference type="PROSITE" id="PS51752">
    <property type="entry name" value="JACALIN_LECTIN"/>
    <property type="match status" value="1"/>
</dbReference>